<evidence type="ECO:0000313" key="22">
    <source>
        <dbReference type="Proteomes" id="UP000033500"/>
    </source>
</evidence>
<evidence type="ECO:0000256" key="10">
    <source>
        <dbReference type="ARBA" id="ARBA00022840"/>
    </source>
</evidence>
<keyword evidence="8 19" id="KW-0547">Nucleotide-binding</keyword>
<dbReference type="GO" id="GO:0016887">
    <property type="term" value="F:ATP hydrolysis activity"/>
    <property type="evidence" value="ECO:0007669"/>
    <property type="project" value="InterPro"/>
</dbReference>
<evidence type="ECO:0000256" key="12">
    <source>
        <dbReference type="ARBA" id="ARBA00022967"/>
    </source>
</evidence>
<dbReference type="Gene3D" id="3.30.70.100">
    <property type="match status" value="2"/>
</dbReference>
<evidence type="ECO:0000313" key="21">
    <source>
        <dbReference type="EMBL" id="KJZ49099.1"/>
    </source>
</evidence>
<dbReference type="GO" id="GO:0005886">
    <property type="term" value="C:plasma membrane"/>
    <property type="evidence" value="ECO:0007669"/>
    <property type="project" value="UniProtKB-SubCell"/>
</dbReference>
<dbReference type="GO" id="GO:0005524">
    <property type="term" value="F:ATP binding"/>
    <property type="evidence" value="ECO:0007669"/>
    <property type="project" value="UniProtKB-UniRule"/>
</dbReference>
<dbReference type="PRINTS" id="PR00119">
    <property type="entry name" value="CATATPASE"/>
</dbReference>
<dbReference type="GO" id="GO:0043682">
    <property type="term" value="F:P-type divalent copper transporter activity"/>
    <property type="evidence" value="ECO:0007669"/>
    <property type="project" value="UniProtKB-EC"/>
</dbReference>
<dbReference type="PROSITE" id="PS01047">
    <property type="entry name" value="HMA_1"/>
    <property type="match status" value="2"/>
</dbReference>
<dbReference type="NCBIfam" id="TIGR01494">
    <property type="entry name" value="ATPase_P-type"/>
    <property type="match status" value="1"/>
</dbReference>
<dbReference type="SUPFAM" id="SSF56784">
    <property type="entry name" value="HAD-like"/>
    <property type="match status" value="1"/>
</dbReference>
<dbReference type="PANTHER" id="PTHR43520">
    <property type="entry name" value="ATP7, ISOFORM B"/>
    <property type="match status" value="1"/>
</dbReference>
<feature type="transmembrane region" description="Helical" evidence="19">
    <location>
        <begin position="218"/>
        <end position="236"/>
    </location>
</feature>
<keyword evidence="15" id="KW-0406">Ion transport</keyword>
<keyword evidence="5 19" id="KW-0812">Transmembrane</keyword>
<dbReference type="InterPro" id="IPR036412">
    <property type="entry name" value="HAD-like_sf"/>
</dbReference>
<evidence type="ECO:0000256" key="5">
    <source>
        <dbReference type="ARBA" id="ARBA00022692"/>
    </source>
</evidence>
<comment type="similarity">
    <text evidence="2 19">Belongs to the cation transport ATPase (P-type) (TC 3.A.3) family. Type IB subfamily.</text>
</comment>
<dbReference type="InterPro" id="IPR027256">
    <property type="entry name" value="P-typ_ATPase_IB"/>
</dbReference>
<feature type="domain" description="HMA" evidence="20">
    <location>
        <begin position="71"/>
        <end position="136"/>
    </location>
</feature>
<dbReference type="InterPro" id="IPR059000">
    <property type="entry name" value="ATPase_P-type_domA"/>
</dbReference>
<evidence type="ECO:0000256" key="11">
    <source>
        <dbReference type="ARBA" id="ARBA00022842"/>
    </source>
</evidence>
<dbReference type="InterPro" id="IPR001757">
    <property type="entry name" value="P_typ_ATPase"/>
</dbReference>
<evidence type="ECO:0000256" key="4">
    <source>
        <dbReference type="ARBA" id="ARBA00022448"/>
    </source>
</evidence>
<keyword evidence="4" id="KW-0813">Transport</keyword>
<evidence type="ECO:0000256" key="6">
    <source>
        <dbReference type="ARBA" id="ARBA00022723"/>
    </source>
</evidence>
<dbReference type="SFLD" id="SFLDF00027">
    <property type="entry name" value="p-type_atpase"/>
    <property type="match status" value="1"/>
</dbReference>
<dbReference type="AlphaFoldDB" id="A0A0F4TYB6"/>
<name>A0A0F4TYB6_PSEFL</name>
<feature type="transmembrane region" description="Helical" evidence="19">
    <location>
        <begin position="187"/>
        <end position="206"/>
    </location>
</feature>
<reference evidence="21 22" key="1">
    <citation type="submission" date="2015-03" db="EMBL/GenBank/DDBJ databases">
        <title>Comparative genomics of Pseudomonas insights into diversity of traits involved in vanlence and defense.</title>
        <authorList>
            <person name="Qin Y."/>
        </authorList>
    </citation>
    <scope>NUCLEOTIDE SEQUENCE [LARGE SCALE GENOMIC DNA]</scope>
    <source>
        <strain evidence="21 22">C3</strain>
    </source>
</reference>
<evidence type="ECO:0000256" key="1">
    <source>
        <dbReference type="ARBA" id="ARBA00004127"/>
    </source>
</evidence>
<feature type="transmembrane region" description="Helical" evidence="19">
    <location>
        <begin position="743"/>
        <end position="762"/>
    </location>
</feature>
<dbReference type="CDD" id="cd00371">
    <property type="entry name" value="HMA"/>
    <property type="match status" value="2"/>
</dbReference>
<comment type="subunit">
    <text evidence="3">Monomer.</text>
</comment>
<feature type="transmembrane region" description="Helical" evidence="19">
    <location>
        <begin position="248"/>
        <end position="266"/>
    </location>
</feature>
<evidence type="ECO:0000256" key="3">
    <source>
        <dbReference type="ARBA" id="ARBA00011245"/>
    </source>
</evidence>
<feature type="transmembrane region" description="Helical" evidence="19">
    <location>
        <begin position="428"/>
        <end position="448"/>
    </location>
</feature>
<dbReference type="PROSITE" id="PS50846">
    <property type="entry name" value="HMA_2"/>
    <property type="match status" value="2"/>
</dbReference>
<dbReference type="FunFam" id="3.30.70.100:FF:000005">
    <property type="entry name" value="Copper-exporting P-type ATPase A"/>
    <property type="match status" value="1"/>
</dbReference>
<dbReference type="SFLD" id="SFLDS00003">
    <property type="entry name" value="Haloacid_Dehalogenase"/>
    <property type="match status" value="1"/>
</dbReference>
<dbReference type="InterPro" id="IPR006121">
    <property type="entry name" value="HMA_dom"/>
</dbReference>
<keyword evidence="10 19" id="KW-0067">ATP-binding</keyword>
<dbReference type="PRINTS" id="PR00943">
    <property type="entry name" value="CUATPASE"/>
</dbReference>
<evidence type="ECO:0000256" key="9">
    <source>
        <dbReference type="ARBA" id="ARBA00022796"/>
    </source>
</evidence>
<dbReference type="GO" id="GO:0055070">
    <property type="term" value="P:copper ion homeostasis"/>
    <property type="evidence" value="ECO:0007669"/>
    <property type="project" value="TreeGrafter"/>
</dbReference>
<dbReference type="Pfam" id="PF00702">
    <property type="entry name" value="Hydrolase"/>
    <property type="match status" value="1"/>
</dbReference>
<dbReference type="PROSITE" id="PS00154">
    <property type="entry name" value="ATPASE_E1_E2"/>
    <property type="match status" value="1"/>
</dbReference>
<comment type="caution">
    <text evidence="21">The sequence shown here is derived from an EMBL/GenBank/DDBJ whole genome shotgun (WGS) entry which is preliminary data.</text>
</comment>
<keyword evidence="9" id="KW-0187">Copper transport</keyword>
<feature type="transmembrane region" description="Helical" evidence="19">
    <location>
        <begin position="768"/>
        <end position="788"/>
    </location>
</feature>
<dbReference type="SUPFAM" id="SSF81653">
    <property type="entry name" value="Calcium ATPase, transduction domain A"/>
    <property type="match status" value="1"/>
</dbReference>
<keyword evidence="16 19" id="KW-0472">Membrane</keyword>
<dbReference type="InterPro" id="IPR044492">
    <property type="entry name" value="P_typ_ATPase_HD_dom"/>
</dbReference>
<dbReference type="GO" id="GO:0005507">
    <property type="term" value="F:copper ion binding"/>
    <property type="evidence" value="ECO:0007669"/>
    <property type="project" value="InterPro"/>
</dbReference>
<evidence type="ECO:0000256" key="18">
    <source>
        <dbReference type="ARBA" id="ARBA00047424"/>
    </source>
</evidence>
<dbReference type="SUPFAM" id="SSF81665">
    <property type="entry name" value="Calcium ATPase, transmembrane domain M"/>
    <property type="match status" value="1"/>
</dbReference>
<dbReference type="EC" id="7.2.2.9" evidence="17"/>
<evidence type="ECO:0000256" key="8">
    <source>
        <dbReference type="ARBA" id="ARBA00022741"/>
    </source>
</evidence>
<dbReference type="InterPro" id="IPR023298">
    <property type="entry name" value="ATPase_P-typ_TM_dom_sf"/>
</dbReference>
<sequence length="797" mass="84099">MSESTTFDLPIAGMTCASCAGRVERALSKVIGASAVSVNLATEQARVQAPRDSLPALMDAVQQAGYSVPQQTLELSIDGMTCASCVGRVERALAKVPGVKSVSVNLANERAHLELLGQIDPRTLIGAVTKAGYSASVWEVEHPQTDTQQQRLHRERWALIMAIVLASPLVLPMLLQPFGVHWMLPAWVQFALATPVQFIFGARFYVAAWKAVRAGAGNMDLLVALGTSAGFGLSLYEWATAAGRMPHLYFEASAVVIALVLLGKYLESRAKRQTASAIRALEALRPERAIQVIDGREQDVAISALRLNDLVMVKPGERFPVDGEVVEGQSHADEALISGESLPVPKQPGDKVTGGAINGEGRLLVRTLALGAETVLARIIRLVEDAQAAKAPIQKLVDKVSQVFVPTVLLIALATLIGWWLYGAPIETALINAVAVLVIACPCALGLATPTAIMAGTGVAARHGILIKDAEALERAHEVSAVVFDKTGTLTSGTPRIAHLSAINHDEAALLQMAGALQRGSEHPLAKAVLDACAERGLTVADVIDSQSLTGRGIAGTLDGRRLALGNRRLLEESGLSTGEWADSATAWETEGRTLSWLIEQSPELRVLGLFAFGDTLKPGALQAVQQLNARNISSHLLTGDNRGSAKVVAEALGIKDVHAEVLPADKAATVATLKKTGVVAMVGDGINDAPALAAADIGIAMGGGTDVAMHAAGITLMRGDPRLVPAALEISRKTYAKIRQNLFWAFVYNLIGIPLAAFGFLNPVLAGAAMALSSVSVVSNALLLKTWKPKDLEDNR</sequence>
<gene>
    <name evidence="21" type="ORF">VC34_00125</name>
</gene>
<dbReference type="Pfam" id="PF00122">
    <property type="entry name" value="E1-E2_ATPase"/>
    <property type="match status" value="1"/>
</dbReference>
<dbReference type="Gene3D" id="3.40.50.1000">
    <property type="entry name" value="HAD superfamily/HAD-like"/>
    <property type="match status" value="1"/>
</dbReference>
<dbReference type="InterPro" id="IPR036163">
    <property type="entry name" value="HMA_dom_sf"/>
</dbReference>
<evidence type="ECO:0000256" key="19">
    <source>
        <dbReference type="RuleBase" id="RU362081"/>
    </source>
</evidence>
<evidence type="ECO:0000256" key="16">
    <source>
        <dbReference type="ARBA" id="ARBA00023136"/>
    </source>
</evidence>
<dbReference type="InterPro" id="IPR008250">
    <property type="entry name" value="ATPase_P-typ_transduc_dom_A_sf"/>
</dbReference>
<keyword evidence="14" id="KW-0186">Copper</keyword>
<evidence type="ECO:0000256" key="15">
    <source>
        <dbReference type="ARBA" id="ARBA00023065"/>
    </source>
</evidence>
<dbReference type="Gene3D" id="2.70.150.10">
    <property type="entry name" value="Calcium-transporting ATPase, cytoplasmic transduction domain A"/>
    <property type="match status" value="1"/>
</dbReference>
<keyword evidence="11" id="KW-0460">Magnesium</keyword>
<feature type="transmembrane region" description="Helical" evidence="19">
    <location>
        <begin position="403"/>
        <end position="422"/>
    </location>
</feature>
<dbReference type="SFLD" id="SFLDG00002">
    <property type="entry name" value="C1.7:_P-type_atpase_like"/>
    <property type="match status" value="1"/>
</dbReference>
<dbReference type="InterPro" id="IPR023214">
    <property type="entry name" value="HAD_sf"/>
</dbReference>
<dbReference type="Pfam" id="PF00403">
    <property type="entry name" value="HMA"/>
    <property type="match status" value="2"/>
</dbReference>
<dbReference type="NCBIfam" id="TIGR01511">
    <property type="entry name" value="ATPase-IB1_Cu"/>
    <property type="match status" value="1"/>
</dbReference>
<organism evidence="21 22">
    <name type="scientific">Pseudomonas fluorescens</name>
    <dbReference type="NCBI Taxonomy" id="294"/>
    <lineage>
        <taxon>Bacteria</taxon>
        <taxon>Pseudomonadati</taxon>
        <taxon>Pseudomonadota</taxon>
        <taxon>Gammaproteobacteria</taxon>
        <taxon>Pseudomonadales</taxon>
        <taxon>Pseudomonadaceae</taxon>
        <taxon>Pseudomonas</taxon>
    </lineage>
</organism>
<dbReference type="CDD" id="cd02094">
    <property type="entry name" value="P-type_ATPase_Cu-like"/>
    <property type="match status" value="1"/>
</dbReference>
<keyword evidence="12" id="KW-1278">Translocase</keyword>
<keyword evidence="6 19" id="KW-0479">Metal-binding</keyword>
<dbReference type="Gene3D" id="3.40.1110.10">
    <property type="entry name" value="Calcium-transporting ATPase, cytoplasmic domain N"/>
    <property type="match status" value="1"/>
</dbReference>
<proteinExistence type="inferred from homology"/>
<comment type="catalytic activity">
    <reaction evidence="18">
        <text>Cu(2+)(in) + ATP + H2O = Cu(2+)(out) + ADP + phosphate + H(+)</text>
        <dbReference type="Rhea" id="RHEA:10376"/>
        <dbReference type="ChEBI" id="CHEBI:15377"/>
        <dbReference type="ChEBI" id="CHEBI:15378"/>
        <dbReference type="ChEBI" id="CHEBI:29036"/>
        <dbReference type="ChEBI" id="CHEBI:30616"/>
        <dbReference type="ChEBI" id="CHEBI:43474"/>
        <dbReference type="ChEBI" id="CHEBI:456216"/>
        <dbReference type="EC" id="7.2.2.9"/>
    </reaction>
</comment>
<dbReference type="FunFam" id="2.70.150.10:FF:000002">
    <property type="entry name" value="Copper-transporting ATPase 1, putative"/>
    <property type="match status" value="1"/>
</dbReference>
<feature type="transmembrane region" description="Helical" evidence="19">
    <location>
        <begin position="157"/>
        <end position="175"/>
    </location>
</feature>
<dbReference type="RefSeq" id="WP_046044721.1">
    <property type="nucleotide sequence ID" value="NZ_LACD01000001.1"/>
</dbReference>
<dbReference type="Proteomes" id="UP000033500">
    <property type="component" value="Unassembled WGS sequence"/>
</dbReference>
<dbReference type="EMBL" id="LACD01000001">
    <property type="protein sequence ID" value="KJZ49099.1"/>
    <property type="molecule type" value="Genomic_DNA"/>
</dbReference>
<dbReference type="InterPro" id="IPR023299">
    <property type="entry name" value="ATPase_P-typ_cyto_dom_N"/>
</dbReference>
<comment type="subcellular location">
    <subcellularLocation>
        <location evidence="19">Cell membrane</location>
    </subcellularLocation>
    <subcellularLocation>
        <location evidence="1">Endomembrane system</location>
        <topology evidence="1">Multi-pass membrane protein</topology>
    </subcellularLocation>
</comment>
<dbReference type="InterPro" id="IPR018303">
    <property type="entry name" value="ATPase_P-typ_P_site"/>
</dbReference>
<evidence type="ECO:0000256" key="7">
    <source>
        <dbReference type="ARBA" id="ARBA00022737"/>
    </source>
</evidence>
<keyword evidence="13 19" id="KW-1133">Transmembrane helix</keyword>
<evidence type="ECO:0000259" key="20">
    <source>
        <dbReference type="PROSITE" id="PS50846"/>
    </source>
</evidence>
<accession>A0A0F4TYB6</accession>
<evidence type="ECO:0000256" key="2">
    <source>
        <dbReference type="ARBA" id="ARBA00006024"/>
    </source>
</evidence>
<evidence type="ECO:0000256" key="17">
    <source>
        <dbReference type="ARBA" id="ARBA00038904"/>
    </source>
</evidence>
<dbReference type="SUPFAM" id="SSF55008">
    <property type="entry name" value="HMA, heavy metal-associated domain"/>
    <property type="match status" value="2"/>
</dbReference>
<protein>
    <recommendedName>
        <fullName evidence="17">P-type Cu(2+) transporter</fullName>
        <ecNumber evidence="17">7.2.2.9</ecNumber>
    </recommendedName>
</protein>
<keyword evidence="19" id="KW-1003">Cell membrane</keyword>
<dbReference type="InterPro" id="IPR006122">
    <property type="entry name" value="HMA_Cu_ion-bd"/>
</dbReference>
<dbReference type="InterPro" id="IPR017969">
    <property type="entry name" value="Heavy-metal-associated_CS"/>
</dbReference>
<evidence type="ECO:0000256" key="13">
    <source>
        <dbReference type="ARBA" id="ARBA00022989"/>
    </source>
</evidence>
<dbReference type="NCBIfam" id="TIGR00003">
    <property type="entry name" value="copper ion binding protein"/>
    <property type="match status" value="2"/>
</dbReference>
<dbReference type="NCBIfam" id="TIGR01525">
    <property type="entry name" value="ATPase-IB_hvy"/>
    <property type="match status" value="1"/>
</dbReference>
<dbReference type="GO" id="GO:0012505">
    <property type="term" value="C:endomembrane system"/>
    <property type="evidence" value="ECO:0007669"/>
    <property type="project" value="UniProtKB-SubCell"/>
</dbReference>
<keyword evidence="7" id="KW-0677">Repeat</keyword>
<dbReference type="PATRIC" id="fig|294.131.peg.27"/>
<feature type="domain" description="HMA" evidence="20">
    <location>
        <begin position="5"/>
        <end position="69"/>
    </location>
</feature>
<evidence type="ECO:0000256" key="14">
    <source>
        <dbReference type="ARBA" id="ARBA00023008"/>
    </source>
</evidence>
<dbReference type="PANTHER" id="PTHR43520:SF8">
    <property type="entry name" value="P-TYPE CU(+) TRANSPORTER"/>
    <property type="match status" value="1"/>
</dbReference>